<evidence type="ECO:0000256" key="6">
    <source>
        <dbReference type="ARBA" id="ARBA00023125"/>
    </source>
</evidence>
<dbReference type="Proteomes" id="UP000008068">
    <property type="component" value="Unassembled WGS sequence"/>
</dbReference>
<dbReference type="SUPFAM" id="SSF48508">
    <property type="entry name" value="Nuclear receptor ligand-binding domain"/>
    <property type="match status" value="3"/>
</dbReference>
<dbReference type="InterPro" id="IPR035500">
    <property type="entry name" value="NHR-like_dom_sf"/>
</dbReference>
<sequence>MARTDRNLAGPDELGKNDPNRANSAHRIVLGQTVQIGLNWTRLTKQPGLGKIEPDGPADAGQTVRKSRARRFGEIGPDGPLDRGPLVPCTSSSSTIPQSLATFIGRPEYLMFTTPTSSKSKVFIDVYNLISEGSRLLNHGCETPILEENQLKKLALGSNLLKFDAENMKFFTKVGRTELTDIIEFYFLTVVKWIMRFDEFWKLDRCHQMSLLLSIWHIWMKIHKCSATAMFRKTNHFQRPRQKIFRNMCIDTEFVKVDTSWMSDYPYEYVNSYIRSQAVFELEIMESIKTLDPSDMELTYMFAQICFEYAGKRFQGEILKITDHFQQVLSDDLHKYYVEEEKNPRYVKRLGDLMKVNNMIQKSIWTSRPQRELNRVFNVLKIGFSHPDMFEDSILDSSNDLCFCRPCRLQKCIKTGMDTRKFQYNRDAILPYTKENITPSVSIFTGQPEFSMFKNKSAPFKRCFVDLNKLVSEGIRLLNYGAESPVQAESQLKKLTLNANSLKFDTKNIKFFHKFGKEEFVDIVEFYYMTVLKWFLQFDEFQKLDTTFQMNLLNSFWIVWMKFHKCSSTADFRKHNKNAKPTHVVMRNICMDRDLTICSLDTSWVSDYPHEYVSVYMESQNIYELDIMAALQKLDPTDEELTYMFAQACFEYTGNRFHGEIQKITDHFQQILSNDLHNYYTKERKNPRYFHRLADVMKINNLVQKEYAKFLPNLWPTSSRDPLWSEELLSVFCFFQVDFPLIKEHLTIFFRRYGASKLLYATCQRKIGNWKTCYCRPCRLQRCVKMGMSTKKFQYNRDALVSSGPRFSIFSAHPEFSIFLDSTSPQFKTFIDTKNLIFEATRLLNFGSESPNFADSQLKKLSLGSKFLRLDSKNLKVFGNFGRSEFVDIIEFYFVTVVKWMMFFDEFQKLERKDQMTLIYSIWHMWMKFHKCSCTAMFKKLNGNSEQHVLRNTVMDREKAKMDTDWMSDYPTDYVSVYMKSQNIHEAEITNSIIKLDPTDTELTYLFAQSCFEYAGKLFQGEIQKTTDQFQQILSNDLHNYYVVEQKTPRYSYRLAELMKINNLMQKSKWESRAQRELNKVFNVVKIGYSHPEMFKDSQFY</sequence>
<feature type="domain" description="NR LBD" evidence="11">
    <location>
        <begin position="477"/>
        <end position="736"/>
    </location>
</feature>
<reference evidence="13" key="1">
    <citation type="submission" date="2011-07" db="EMBL/GenBank/DDBJ databases">
        <authorList>
            <consortium name="Caenorhabditis brenneri Sequencing and Analysis Consortium"/>
            <person name="Wilson R.K."/>
        </authorList>
    </citation>
    <scope>NUCLEOTIDE SEQUENCE [LARGE SCALE GENOMIC DNA]</scope>
    <source>
        <strain evidence="13">PB2801</strain>
    </source>
</reference>
<dbReference type="InterPro" id="IPR051152">
    <property type="entry name" value="C.elegans_Orphan_NR"/>
</dbReference>
<dbReference type="PANTHER" id="PTHR45680:SF34">
    <property type="entry name" value="NR LBD DOMAIN-CONTAINING PROTEIN-RELATED"/>
    <property type="match status" value="1"/>
</dbReference>
<evidence type="ECO:0000256" key="3">
    <source>
        <dbReference type="ARBA" id="ARBA00022771"/>
    </source>
</evidence>
<dbReference type="STRING" id="135651.G0M9J5"/>
<dbReference type="GO" id="GO:0003700">
    <property type="term" value="F:DNA-binding transcription factor activity"/>
    <property type="evidence" value="ECO:0007669"/>
    <property type="project" value="InterPro"/>
</dbReference>
<dbReference type="InParanoid" id="G0M9J5"/>
<evidence type="ECO:0000256" key="10">
    <source>
        <dbReference type="SAM" id="MobiDB-lite"/>
    </source>
</evidence>
<dbReference type="OrthoDB" id="5789759at2759"/>
<keyword evidence="2" id="KW-0479">Metal-binding</keyword>
<feature type="domain" description="NR LBD" evidence="11">
    <location>
        <begin position="859"/>
        <end position="1098"/>
    </location>
</feature>
<keyword evidence="6" id="KW-0238">DNA-binding</keyword>
<evidence type="ECO:0000256" key="4">
    <source>
        <dbReference type="ARBA" id="ARBA00022833"/>
    </source>
</evidence>
<dbReference type="Gene3D" id="1.10.565.10">
    <property type="entry name" value="Retinoid X Receptor"/>
    <property type="match status" value="3"/>
</dbReference>
<feature type="domain" description="NR LBD" evidence="11">
    <location>
        <begin position="152"/>
        <end position="393"/>
    </location>
</feature>
<evidence type="ECO:0000313" key="13">
    <source>
        <dbReference type="Proteomes" id="UP000008068"/>
    </source>
</evidence>
<dbReference type="HOGENOM" id="CLU_283170_0_0_1"/>
<dbReference type="SMART" id="SM00430">
    <property type="entry name" value="HOLI"/>
    <property type="match status" value="3"/>
</dbReference>
<dbReference type="Gene3D" id="3.30.50.10">
    <property type="entry name" value="Erythroid Transcription Factor GATA-1, subunit A"/>
    <property type="match status" value="1"/>
</dbReference>
<dbReference type="OMA" id="KWIMRFD"/>
<dbReference type="InterPro" id="IPR001628">
    <property type="entry name" value="Znf_hrmn_rcpt"/>
</dbReference>
<gene>
    <name evidence="12" type="ORF">CAEBREN_03778</name>
</gene>
<name>G0M9J5_CAEBE</name>
<keyword evidence="8" id="KW-0675">Receptor</keyword>
<evidence type="ECO:0000313" key="12">
    <source>
        <dbReference type="EMBL" id="EGT30768.1"/>
    </source>
</evidence>
<keyword evidence="9" id="KW-0539">Nucleus</keyword>
<dbReference type="InterPro" id="IPR000536">
    <property type="entry name" value="Nucl_hrmn_rcpt_lig-bd"/>
</dbReference>
<evidence type="ECO:0000256" key="8">
    <source>
        <dbReference type="ARBA" id="ARBA00023170"/>
    </source>
</evidence>
<accession>G0M9J5</accession>
<dbReference type="AlphaFoldDB" id="G0M9J5"/>
<evidence type="ECO:0000256" key="9">
    <source>
        <dbReference type="ARBA" id="ARBA00023242"/>
    </source>
</evidence>
<keyword evidence="3" id="KW-0863">Zinc-finger</keyword>
<evidence type="ECO:0000256" key="5">
    <source>
        <dbReference type="ARBA" id="ARBA00023015"/>
    </source>
</evidence>
<protein>
    <recommendedName>
        <fullName evidence="11">NR LBD domain-containing protein</fullName>
    </recommendedName>
</protein>
<dbReference type="PROSITE" id="PS51843">
    <property type="entry name" value="NR_LBD"/>
    <property type="match status" value="3"/>
</dbReference>
<dbReference type="GO" id="GO:0008270">
    <property type="term" value="F:zinc ion binding"/>
    <property type="evidence" value="ECO:0007669"/>
    <property type="project" value="UniProtKB-KW"/>
</dbReference>
<evidence type="ECO:0000259" key="11">
    <source>
        <dbReference type="PROSITE" id="PS51843"/>
    </source>
</evidence>
<dbReference type="SMART" id="SM00399">
    <property type="entry name" value="ZnF_C4"/>
    <property type="match status" value="1"/>
</dbReference>
<comment type="similarity">
    <text evidence="1">Belongs to the nuclear hormone receptor family.</text>
</comment>
<dbReference type="PANTHER" id="PTHR45680">
    <property type="entry name" value="NUCLEAR HORMONE RECEPTOR FAMILY"/>
    <property type="match status" value="1"/>
</dbReference>
<feature type="region of interest" description="Disordered" evidence="10">
    <location>
        <begin position="47"/>
        <end position="66"/>
    </location>
</feature>
<dbReference type="Pfam" id="PF00104">
    <property type="entry name" value="Hormone_recep"/>
    <property type="match status" value="3"/>
</dbReference>
<dbReference type="InterPro" id="IPR013088">
    <property type="entry name" value="Znf_NHR/GATA"/>
</dbReference>
<feature type="region of interest" description="Disordered" evidence="10">
    <location>
        <begin position="1"/>
        <end position="23"/>
    </location>
</feature>
<dbReference type="EMBL" id="GL379787">
    <property type="protein sequence ID" value="EGT30768.1"/>
    <property type="molecule type" value="Genomic_DNA"/>
</dbReference>
<dbReference type="GO" id="GO:0043565">
    <property type="term" value="F:sequence-specific DNA binding"/>
    <property type="evidence" value="ECO:0007669"/>
    <property type="project" value="InterPro"/>
</dbReference>
<dbReference type="SUPFAM" id="SSF57716">
    <property type="entry name" value="Glucocorticoid receptor-like (DNA-binding domain)"/>
    <property type="match status" value="2"/>
</dbReference>
<proteinExistence type="inferred from homology"/>
<dbReference type="eggNOG" id="KOG3575">
    <property type="taxonomic scope" value="Eukaryota"/>
</dbReference>
<evidence type="ECO:0000256" key="7">
    <source>
        <dbReference type="ARBA" id="ARBA00023163"/>
    </source>
</evidence>
<keyword evidence="5" id="KW-0805">Transcription regulation</keyword>
<organism evidence="13">
    <name type="scientific">Caenorhabditis brenneri</name>
    <name type="common">Nematode worm</name>
    <dbReference type="NCBI Taxonomy" id="135651"/>
    <lineage>
        <taxon>Eukaryota</taxon>
        <taxon>Metazoa</taxon>
        <taxon>Ecdysozoa</taxon>
        <taxon>Nematoda</taxon>
        <taxon>Chromadorea</taxon>
        <taxon>Rhabditida</taxon>
        <taxon>Rhabditina</taxon>
        <taxon>Rhabditomorpha</taxon>
        <taxon>Rhabditoidea</taxon>
        <taxon>Rhabditidae</taxon>
        <taxon>Peloderinae</taxon>
        <taxon>Caenorhabditis</taxon>
    </lineage>
</organism>
<evidence type="ECO:0000256" key="1">
    <source>
        <dbReference type="ARBA" id="ARBA00005993"/>
    </source>
</evidence>
<keyword evidence="7" id="KW-0804">Transcription</keyword>
<keyword evidence="4" id="KW-0862">Zinc</keyword>
<keyword evidence="13" id="KW-1185">Reference proteome</keyword>
<evidence type="ECO:0000256" key="2">
    <source>
        <dbReference type="ARBA" id="ARBA00022723"/>
    </source>
</evidence>